<comment type="subcellular location">
    <subcellularLocation>
        <location evidence="1">Secreted</location>
    </subcellularLocation>
</comment>
<evidence type="ECO:0000313" key="7">
    <source>
        <dbReference type="Proteomes" id="UP001048976"/>
    </source>
</evidence>
<protein>
    <submittedName>
        <fullName evidence="6">Toxin</fullName>
    </submittedName>
</protein>
<dbReference type="PRINTS" id="PR01341">
    <property type="entry name" value="SALSPVBPROT"/>
</dbReference>
<feature type="domain" description="Insecticide toxin TcdB middle/C-terminal" evidence="4">
    <location>
        <begin position="858"/>
        <end position="999"/>
    </location>
</feature>
<reference evidence="6" key="1">
    <citation type="submission" date="2021-06" db="EMBL/GenBank/DDBJ databases">
        <title>Updating the genus Pseudomonas: Description of 43 new species and partition of the Pseudomonas putida group.</title>
        <authorList>
            <person name="Girard L."/>
            <person name="Lood C."/>
            <person name="Vandamme P."/>
            <person name="Rokni-Zadeh H."/>
            <person name="Van Noort V."/>
            <person name="Hofte M."/>
            <person name="Lavigne R."/>
            <person name="De Mot R."/>
        </authorList>
    </citation>
    <scope>NUCLEOTIDE SEQUENCE</scope>
    <source>
        <strain evidence="6">SWRI103</strain>
    </source>
</reference>
<dbReference type="EMBL" id="JAHSTY010000001">
    <property type="protein sequence ID" value="MBV4452394.1"/>
    <property type="molecule type" value="Genomic_DNA"/>
</dbReference>
<evidence type="ECO:0000259" key="5">
    <source>
        <dbReference type="Pfam" id="PF12256"/>
    </source>
</evidence>
<dbReference type="Proteomes" id="UP001048976">
    <property type="component" value="Unassembled WGS sequence"/>
</dbReference>
<dbReference type="Pfam" id="PF12256">
    <property type="entry name" value="TcdB_toxin_midN"/>
    <property type="match status" value="1"/>
</dbReference>
<dbReference type="InterPro" id="IPR022044">
    <property type="entry name" value="TcdB_toxin_mid/C"/>
</dbReference>
<dbReference type="RefSeq" id="WP_169377400.1">
    <property type="nucleotide sequence ID" value="NZ_JAHSTY010000001.1"/>
</dbReference>
<evidence type="ECO:0000313" key="6">
    <source>
        <dbReference type="EMBL" id="MBV4452394.1"/>
    </source>
</evidence>
<name>A0ABS6NW05_9PSED</name>
<dbReference type="Pfam" id="PF03534">
    <property type="entry name" value="SpvB"/>
    <property type="match status" value="1"/>
</dbReference>
<gene>
    <name evidence="6" type="ORF">KVG91_07245</name>
</gene>
<evidence type="ECO:0000256" key="2">
    <source>
        <dbReference type="ARBA" id="ARBA00022525"/>
    </source>
</evidence>
<comment type="caution">
    <text evidence="6">The sequence shown here is derived from an EMBL/GenBank/DDBJ whole genome shotgun (WGS) entry which is preliminary data.</text>
</comment>
<dbReference type="InterPro" id="IPR028994">
    <property type="entry name" value="Integrin_alpha_N"/>
</dbReference>
<dbReference type="SUPFAM" id="SSF69318">
    <property type="entry name" value="Integrin alpha N-terminal domain"/>
    <property type="match status" value="1"/>
</dbReference>
<evidence type="ECO:0000256" key="3">
    <source>
        <dbReference type="ARBA" id="ARBA00023026"/>
    </source>
</evidence>
<evidence type="ECO:0000259" key="4">
    <source>
        <dbReference type="Pfam" id="PF12255"/>
    </source>
</evidence>
<dbReference type="InterPro" id="IPR022045">
    <property type="entry name" value="TcdB_toxin_mid/N"/>
</dbReference>
<dbReference type="Pfam" id="PF12255">
    <property type="entry name" value="TcdB_toxin_midC"/>
    <property type="match status" value="1"/>
</dbReference>
<accession>A0ABS6NW05</accession>
<evidence type="ECO:0000256" key="1">
    <source>
        <dbReference type="ARBA" id="ARBA00004613"/>
    </source>
</evidence>
<dbReference type="InterPro" id="IPR003284">
    <property type="entry name" value="Sal_SpvB"/>
</dbReference>
<keyword evidence="3" id="KW-0843">Virulence</keyword>
<feature type="domain" description="Insecticide toxin TcdB middle/N-terminal" evidence="5">
    <location>
        <begin position="647"/>
        <end position="817"/>
    </location>
</feature>
<proteinExistence type="predicted"/>
<organism evidence="6 7">
    <name type="scientific">Pseudomonas azadiae</name>
    <dbReference type="NCBI Taxonomy" id="2843612"/>
    <lineage>
        <taxon>Bacteria</taxon>
        <taxon>Pseudomonadati</taxon>
        <taxon>Pseudomonadota</taxon>
        <taxon>Gammaproteobacteria</taxon>
        <taxon>Pseudomonadales</taxon>
        <taxon>Pseudomonadaceae</taxon>
        <taxon>Pseudomonas</taxon>
    </lineage>
</organism>
<keyword evidence="7" id="KW-1185">Reference proteome</keyword>
<sequence length="1522" mass="172392">MNPPPPLHIDPPALPKMGGAIQSIGKGWAPVGTRGEASQSIALPISPGRGYAPKLWLAYASQSGNSTFGMGWGLPQHEISLRTSQGTPRYDGSDQIMGPSGDVWMPERSEDGALIARQASSYRGESLGTQYQIVRHWPRVEGDHALIEHWSAPSDLAGFWLVHSSDGSLHIYGKTRESRRFNTQNPDQVGAWLLCESMDASAQHIVYEYMAETDVPAPPQLRDYRSQRYLKRVCYGNSIAFPHLYAWKENSWKNQLWHFQLVFDYAQRSTDLQVPPSYAQSQVWQTRSDPFWNYAYGFELGTRRLCRQVLMFHHFPDDLGPIPVLTQRLLLEYRQSSLGYSLLSAFHVQAYDSLGQVESRPPTEYHYNEFTLHGAQWKPLAAPDDTPELHLVDLYGEGLPGMLYRVEGAWYYREPLRDTAASDAVSYSPWQRLERTPVANSRQRWYQSLTDLTGNGKLDWVIAAPGLKGFFTLSPNREWSNFVPFEALPNELLEPSAQMADLIGTGLSDITLIGPRSVRLYANQRDAGFARGIDVPHPADSDSRDELPIFSDSQTELVAFSDLLGCASVQLVRIRSNEIKCWPSLGGGRFGDGFVWSALPFASETFNASQVLLADLDGSGAADLLYLTYDAILVFMNQAGNGYPATPSELPWPAGMRYDRSCQVSTADLYGSGRSSLIVSSPLLTPRHWHLDLNGAKPYLMNASCNNMGSSTQLIYRSSAQEWLDEKQAPRVAGSLPPVARLPLVVQLVKQLVLIDEVTENRLTQTFTYREGYHDGVEREFRGFGLLLQGDTEASEAERAQTGFSAPVLTKTWFHTGESIDRGTQGFSAHDPLVSPLKPTLLHNDQAMVTDPLLARDIARSLSGRTLRTEVSNADDLPADAVPYTVVDYRYRVSVQRPRGNNQPYAIVMPLVVETRSYQYEPQIPDDPLCQHALSLEWDQFGNATRTMTVHYPRRKVVDDAPPFSDQHQRRWWRDAHDEAQQTWHLQQDKAQFIHHQGAEHADVEAWRLNLPYLQRSNFLTLEKAALAPEDISHENVLHWSRDDGEWANLSVLGGLSRQFYMDPSNAQVLPAGRSTFEALTAYHEHAELDATALQAFDRLKDADNAFDLMALLQSPQAGYHIMDLFLPTVAKLPASNDAKNYLWSLQTGFPIYASGFHHLLSYRETRSHGETRFTYDKYQCLVTEVRLPDGCTTRTLDIDYRTLLPTTIEDPNRNIQQARYSAFGEPYITTFHGTERGVATGFQALERYEAPPDRTPATALANKESAIGKFASAGFWDLFCWMGQIPDSLPHTSEWRAWAIEAGFILPSGHFYDRARRYLDNVQTLSVNEQALKRYIHAARREPVNTLTLVSDQYPDTPGQRAQIRATITCLDGFGRHLQTKREVERGAAWLVDDQGQLLLNPDGTPQVAEVPRRWWVSQPVEYNNKGLPVREYRSYFADRWSYIDDRSMRAHALHDQHFYDARGRLVSTLLAKTMLQGDPPQQRPLRREIWYWLWNNVMFDENDLFDAPPTKQRQPRELKR</sequence>
<keyword evidence="2" id="KW-0964">Secreted</keyword>